<organism evidence="3 4">
    <name type="scientific">Acanthoscelides obtectus</name>
    <name type="common">Bean weevil</name>
    <name type="synonym">Bruchus obtectus</name>
    <dbReference type="NCBI Taxonomy" id="200917"/>
    <lineage>
        <taxon>Eukaryota</taxon>
        <taxon>Metazoa</taxon>
        <taxon>Ecdysozoa</taxon>
        <taxon>Arthropoda</taxon>
        <taxon>Hexapoda</taxon>
        <taxon>Insecta</taxon>
        <taxon>Pterygota</taxon>
        <taxon>Neoptera</taxon>
        <taxon>Endopterygota</taxon>
        <taxon>Coleoptera</taxon>
        <taxon>Polyphaga</taxon>
        <taxon>Cucujiformia</taxon>
        <taxon>Chrysomeloidea</taxon>
        <taxon>Chrysomelidae</taxon>
        <taxon>Bruchinae</taxon>
        <taxon>Bruchini</taxon>
        <taxon>Acanthoscelides</taxon>
    </lineage>
</organism>
<name>A0A9P0PZ23_ACAOB</name>
<evidence type="ECO:0000313" key="4">
    <source>
        <dbReference type="Proteomes" id="UP001152888"/>
    </source>
</evidence>
<accession>A0A9P0PZ23</accession>
<dbReference type="Proteomes" id="UP001152888">
    <property type="component" value="Unassembled WGS sequence"/>
</dbReference>
<reference evidence="3" key="1">
    <citation type="submission" date="2022-03" db="EMBL/GenBank/DDBJ databases">
        <authorList>
            <person name="Sayadi A."/>
        </authorList>
    </citation>
    <scope>NUCLEOTIDE SEQUENCE</scope>
</reference>
<keyword evidence="4" id="KW-1185">Reference proteome</keyword>
<evidence type="ECO:0008006" key="5">
    <source>
        <dbReference type="Google" id="ProtNLM"/>
    </source>
</evidence>
<evidence type="ECO:0000313" key="3">
    <source>
        <dbReference type="EMBL" id="CAH2004366.1"/>
    </source>
</evidence>
<feature type="compositionally biased region" description="Polar residues" evidence="1">
    <location>
        <begin position="65"/>
        <end position="84"/>
    </location>
</feature>
<dbReference type="EMBL" id="CAKOFQ010007586">
    <property type="protein sequence ID" value="CAH2004366.1"/>
    <property type="molecule type" value="Genomic_DNA"/>
</dbReference>
<evidence type="ECO:0000256" key="2">
    <source>
        <dbReference type="SAM" id="SignalP"/>
    </source>
</evidence>
<feature type="signal peptide" evidence="2">
    <location>
        <begin position="1"/>
        <end position="17"/>
    </location>
</feature>
<proteinExistence type="predicted"/>
<dbReference type="OrthoDB" id="8197587at2759"/>
<feature type="chain" id="PRO_5040496433" description="DUF4794 domain-containing protein" evidence="2">
    <location>
        <begin position="18"/>
        <end position="165"/>
    </location>
</feature>
<gene>
    <name evidence="3" type="ORF">ACAOBT_LOCUS27949</name>
</gene>
<protein>
    <recommendedName>
        <fullName evidence="5">DUF4794 domain-containing protein</fullName>
    </recommendedName>
</protein>
<comment type="caution">
    <text evidence="3">The sequence shown here is derived from an EMBL/GenBank/DDBJ whole genome shotgun (WGS) entry which is preliminary data.</text>
</comment>
<dbReference type="AlphaFoldDB" id="A0A9P0PZ23"/>
<evidence type="ECO:0000256" key="1">
    <source>
        <dbReference type="SAM" id="MobiDB-lite"/>
    </source>
</evidence>
<feature type="region of interest" description="Disordered" evidence="1">
    <location>
        <begin position="59"/>
        <end position="96"/>
    </location>
</feature>
<sequence length="165" mass="18655">MYSIYAIFVAVLALSNAEPPAQQGVVPGSLIRLVQPSQPQPQVFYYQPAQYKVAEDENKNATAVEGQQKNTTEPTTPKNFNGQRNAPVPEEQEKQKENLEAPIEEMGVYYIYHPTGLLQRVMYATKDDARNMAFSAKLKYKNVEPVSGPIYTYDPETYVFKQVTQ</sequence>
<keyword evidence="2" id="KW-0732">Signal</keyword>